<keyword evidence="2" id="KW-1185">Reference proteome</keyword>
<protein>
    <submittedName>
        <fullName evidence="1">Uncharacterized protein</fullName>
    </submittedName>
</protein>
<dbReference type="EMBL" id="BPLQ01000978">
    <property type="protein sequence ID" value="GIX76965.1"/>
    <property type="molecule type" value="Genomic_DNA"/>
</dbReference>
<dbReference type="Proteomes" id="UP001054837">
    <property type="component" value="Unassembled WGS sequence"/>
</dbReference>
<comment type="caution">
    <text evidence="1">The sequence shown here is derived from an EMBL/GenBank/DDBJ whole genome shotgun (WGS) entry which is preliminary data.</text>
</comment>
<gene>
    <name evidence="1" type="ORF">CDAR_539601</name>
</gene>
<name>A0AAV4MYE3_9ARAC</name>
<proteinExistence type="predicted"/>
<dbReference type="AlphaFoldDB" id="A0AAV4MYE3"/>
<organism evidence="1 2">
    <name type="scientific">Caerostris darwini</name>
    <dbReference type="NCBI Taxonomy" id="1538125"/>
    <lineage>
        <taxon>Eukaryota</taxon>
        <taxon>Metazoa</taxon>
        <taxon>Ecdysozoa</taxon>
        <taxon>Arthropoda</taxon>
        <taxon>Chelicerata</taxon>
        <taxon>Arachnida</taxon>
        <taxon>Araneae</taxon>
        <taxon>Araneomorphae</taxon>
        <taxon>Entelegynae</taxon>
        <taxon>Araneoidea</taxon>
        <taxon>Araneidae</taxon>
        <taxon>Caerostris</taxon>
    </lineage>
</organism>
<evidence type="ECO:0000313" key="2">
    <source>
        <dbReference type="Proteomes" id="UP001054837"/>
    </source>
</evidence>
<reference evidence="1 2" key="1">
    <citation type="submission" date="2021-06" db="EMBL/GenBank/DDBJ databases">
        <title>Caerostris darwini draft genome.</title>
        <authorList>
            <person name="Kono N."/>
            <person name="Arakawa K."/>
        </authorList>
    </citation>
    <scope>NUCLEOTIDE SEQUENCE [LARGE SCALE GENOMIC DNA]</scope>
</reference>
<sequence>MLRVFKTFPKSVCCMGVKEGGGSCRFPIRWDSNTCPGEPHLLERAYWTCNSQMVTERASAARAGCFLLPIGVPPLPVSLSHFDITVNSGRVGVTIFGEHSPS</sequence>
<accession>A0AAV4MYE3</accession>
<evidence type="ECO:0000313" key="1">
    <source>
        <dbReference type="EMBL" id="GIX76965.1"/>
    </source>
</evidence>